<dbReference type="Pfam" id="PF00106">
    <property type="entry name" value="adh_short"/>
    <property type="match status" value="1"/>
</dbReference>
<sequence>MEGELMSLRGKVAAVTGATRGAGRAIAVELGAAGATVFVGGRTTREHRSPIGRSETIEETAELVTAAGGQGVAVRCDFTRPSDADEFRARIEEHGQGLDVLVDDVWGGELDSEFGPFWTLDLEKQLRLWDNSVRAHLVTLHRLLPLLTAKPGGLLVEVTDGDDDEFYAESLAYDSVKVAIRRFGKVLARELEPHGGTSVAITPGFLRSEQMLEHFGVTEENWRDAIAQEPHYAMSETPHYVGRAVAALAADPDRHRFTGRALASWTLMREYGFTDLDGSKPDWGRWFEEVFKAGVDPKTADASKYR</sequence>
<dbReference type="PANTHER" id="PTHR44147:SF2">
    <property type="entry name" value="DEHYDROGENASE_REDUCTASE SDR FAMILY MEMBER 1"/>
    <property type="match status" value="1"/>
</dbReference>
<organism evidence="1 2">
    <name type="scientific">Saccharothrix violaceirubra</name>
    <dbReference type="NCBI Taxonomy" id="413306"/>
    <lineage>
        <taxon>Bacteria</taxon>
        <taxon>Bacillati</taxon>
        <taxon>Actinomycetota</taxon>
        <taxon>Actinomycetes</taxon>
        <taxon>Pseudonocardiales</taxon>
        <taxon>Pseudonocardiaceae</taxon>
        <taxon>Saccharothrix</taxon>
    </lineage>
</organism>
<dbReference type="InterPro" id="IPR036291">
    <property type="entry name" value="NAD(P)-bd_dom_sf"/>
</dbReference>
<name>A0A7W7TA54_9PSEU</name>
<dbReference type="Gene3D" id="3.40.50.720">
    <property type="entry name" value="NAD(P)-binding Rossmann-like Domain"/>
    <property type="match status" value="1"/>
</dbReference>
<keyword evidence="2" id="KW-1185">Reference proteome</keyword>
<dbReference type="Proteomes" id="UP000542674">
    <property type="component" value="Unassembled WGS sequence"/>
</dbReference>
<comment type="caution">
    <text evidence="1">The sequence shown here is derived from an EMBL/GenBank/DDBJ whole genome shotgun (WGS) entry which is preliminary data.</text>
</comment>
<dbReference type="EMBL" id="JACHJS010000001">
    <property type="protein sequence ID" value="MBB4969374.1"/>
    <property type="molecule type" value="Genomic_DNA"/>
</dbReference>
<dbReference type="AlphaFoldDB" id="A0A7W7TA54"/>
<reference evidence="1 2" key="1">
    <citation type="submission" date="2020-08" db="EMBL/GenBank/DDBJ databases">
        <title>Sequencing the genomes of 1000 actinobacteria strains.</title>
        <authorList>
            <person name="Klenk H.-P."/>
        </authorList>
    </citation>
    <scope>NUCLEOTIDE SEQUENCE [LARGE SCALE GENOMIC DNA]</scope>
    <source>
        <strain evidence="1 2">DSM 45084</strain>
    </source>
</reference>
<protein>
    <submittedName>
        <fullName evidence="1">NAD(P)-dependent dehydrogenase (Short-subunit alcohol dehydrogenase family)</fullName>
    </submittedName>
</protein>
<dbReference type="SUPFAM" id="SSF51735">
    <property type="entry name" value="NAD(P)-binding Rossmann-fold domains"/>
    <property type="match status" value="1"/>
</dbReference>
<accession>A0A7W7TA54</accession>
<evidence type="ECO:0000313" key="1">
    <source>
        <dbReference type="EMBL" id="MBB4969374.1"/>
    </source>
</evidence>
<dbReference type="PRINTS" id="PR00081">
    <property type="entry name" value="GDHRDH"/>
</dbReference>
<dbReference type="NCBIfam" id="NF006159">
    <property type="entry name" value="PRK08303.1"/>
    <property type="match status" value="1"/>
</dbReference>
<dbReference type="InterPro" id="IPR002347">
    <property type="entry name" value="SDR_fam"/>
</dbReference>
<gene>
    <name evidence="1" type="ORF">F4559_006733</name>
</gene>
<proteinExistence type="predicted"/>
<dbReference type="PANTHER" id="PTHR44147">
    <property type="entry name" value="DEHYDROGENASE/REDUCTASE SDR FAMILY MEMBER 1"/>
    <property type="match status" value="1"/>
</dbReference>
<evidence type="ECO:0000313" key="2">
    <source>
        <dbReference type="Proteomes" id="UP000542674"/>
    </source>
</evidence>